<keyword evidence="1" id="KW-0472">Membrane</keyword>
<dbReference type="AlphaFoldDB" id="A0A5C6QJX9"/>
<evidence type="ECO:0000313" key="3">
    <source>
        <dbReference type="EMBL" id="TWX69023.1"/>
    </source>
</evidence>
<proteinExistence type="predicted"/>
<evidence type="ECO:0000313" key="2">
    <source>
        <dbReference type="EMBL" id="TWX60184.1"/>
    </source>
</evidence>
<dbReference type="OrthoDB" id="200644at135622"/>
<dbReference type="RefSeq" id="WP_146799360.1">
    <property type="nucleotide sequence ID" value="NZ_VOLP01000011.1"/>
</dbReference>
<sequence length="62" mass="7381">MEKVEFSWSKSNLVWWSFFWRATVFGAIAGYIVAIPVSMYCMRFILNKSFKGYSLRFVKEEP</sequence>
<dbReference type="EMBL" id="VOLQ01000009">
    <property type="protein sequence ID" value="TWX69023.1"/>
    <property type="molecule type" value="Genomic_DNA"/>
</dbReference>
<evidence type="ECO:0000256" key="1">
    <source>
        <dbReference type="SAM" id="Phobius"/>
    </source>
</evidence>
<dbReference type="Proteomes" id="UP000321917">
    <property type="component" value="Unassembled WGS sequence"/>
</dbReference>
<organism evidence="3 5">
    <name type="scientific">Colwellia hornerae</name>
    <dbReference type="NCBI Taxonomy" id="89402"/>
    <lineage>
        <taxon>Bacteria</taxon>
        <taxon>Pseudomonadati</taxon>
        <taxon>Pseudomonadota</taxon>
        <taxon>Gammaproteobacteria</taxon>
        <taxon>Alteromonadales</taxon>
        <taxon>Colwelliaceae</taxon>
        <taxon>Colwellia</taxon>
    </lineage>
</organism>
<evidence type="ECO:0000313" key="5">
    <source>
        <dbReference type="Proteomes" id="UP000321917"/>
    </source>
</evidence>
<dbReference type="EMBL" id="VOLR01000010">
    <property type="protein sequence ID" value="TWX60184.1"/>
    <property type="molecule type" value="Genomic_DNA"/>
</dbReference>
<evidence type="ECO:0000313" key="4">
    <source>
        <dbReference type="Proteomes" id="UP000321525"/>
    </source>
</evidence>
<keyword evidence="4" id="KW-1185">Reference proteome</keyword>
<accession>A0A5C6QJX9</accession>
<reference evidence="3 5" key="1">
    <citation type="submission" date="2019-07" db="EMBL/GenBank/DDBJ databases">
        <title>Genomes of sea-ice associated Colwellia species.</title>
        <authorList>
            <person name="Bowman J.P."/>
        </authorList>
    </citation>
    <scope>NUCLEOTIDE SEQUENCE [LARGE SCALE GENOMIC DNA]</scope>
    <source>
        <strain evidence="2 4">ACAM 607</strain>
        <strain evidence="3 5">IC036</strain>
    </source>
</reference>
<keyword evidence="1" id="KW-1133">Transmembrane helix</keyword>
<feature type="transmembrane region" description="Helical" evidence="1">
    <location>
        <begin position="20"/>
        <end position="46"/>
    </location>
</feature>
<keyword evidence="1" id="KW-0812">Transmembrane</keyword>
<protein>
    <submittedName>
        <fullName evidence="3">Uncharacterized protein</fullName>
    </submittedName>
</protein>
<name>A0A5C6QJX9_9GAMM</name>
<comment type="caution">
    <text evidence="3">The sequence shown here is derived from an EMBL/GenBank/DDBJ whole genome shotgun (WGS) entry which is preliminary data.</text>
</comment>
<dbReference type="Proteomes" id="UP000321525">
    <property type="component" value="Unassembled WGS sequence"/>
</dbReference>
<gene>
    <name evidence="2" type="ORF">ESZ26_08720</name>
    <name evidence="3" type="ORF">ESZ27_06710</name>
</gene>